<comment type="caution">
    <text evidence="1">The sequence shown here is derived from an EMBL/GenBank/DDBJ whole genome shotgun (WGS) entry which is preliminary data.</text>
</comment>
<gene>
    <name evidence="1" type="ORF">M6B38_203510</name>
</gene>
<proteinExistence type="predicted"/>
<reference evidence="1" key="2">
    <citation type="submission" date="2023-04" db="EMBL/GenBank/DDBJ databases">
        <authorList>
            <person name="Bruccoleri R.E."/>
            <person name="Oakeley E.J."/>
            <person name="Faust A.-M."/>
            <person name="Dessus-Babus S."/>
            <person name="Altorfer M."/>
            <person name="Burckhardt D."/>
            <person name="Oertli M."/>
            <person name="Naumann U."/>
            <person name="Petersen F."/>
            <person name="Wong J."/>
        </authorList>
    </citation>
    <scope>NUCLEOTIDE SEQUENCE</scope>
    <source>
        <strain evidence="1">GSM-AAB239-AS_SAM_17_03QT</strain>
        <tissue evidence="1">Leaf</tissue>
    </source>
</reference>
<name>A0AAX6E6U2_IRIPA</name>
<keyword evidence="2" id="KW-1185">Reference proteome</keyword>
<accession>A0AAX6E6U2</accession>
<dbReference type="EMBL" id="JANAVB010039220">
    <property type="protein sequence ID" value="KAJ6799776.1"/>
    <property type="molecule type" value="Genomic_DNA"/>
</dbReference>
<organism evidence="1 2">
    <name type="scientific">Iris pallida</name>
    <name type="common">Sweet iris</name>
    <dbReference type="NCBI Taxonomy" id="29817"/>
    <lineage>
        <taxon>Eukaryota</taxon>
        <taxon>Viridiplantae</taxon>
        <taxon>Streptophyta</taxon>
        <taxon>Embryophyta</taxon>
        <taxon>Tracheophyta</taxon>
        <taxon>Spermatophyta</taxon>
        <taxon>Magnoliopsida</taxon>
        <taxon>Liliopsida</taxon>
        <taxon>Asparagales</taxon>
        <taxon>Iridaceae</taxon>
        <taxon>Iridoideae</taxon>
        <taxon>Irideae</taxon>
        <taxon>Iris</taxon>
    </lineage>
</organism>
<reference evidence="1" key="1">
    <citation type="journal article" date="2023" name="GigaByte">
        <title>Genome assembly of the bearded iris, Iris pallida Lam.</title>
        <authorList>
            <person name="Bruccoleri R.E."/>
            <person name="Oakeley E.J."/>
            <person name="Faust A.M.E."/>
            <person name="Altorfer M."/>
            <person name="Dessus-Babus S."/>
            <person name="Burckhardt D."/>
            <person name="Oertli M."/>
            <person name="Naumann U."/>
            <person name="Petersen F."/>
            <person name="Wong J."/>
        </authorList>
    </citation>
    <scope>NUCLEOTIDE SEQUENCE</scope>
    <source>
        <strain evidence="1">GSM-AAB239-AS_SAM_17_03QT</strain>
    </source>
</reference>
<protein>
    <submittedName>
        <fullName evidence="1">Uncharacterized protein</fullName>
    </submittedName>
</protein>
<sequence>MCGLPMRGVSRLVGDIFYPKQPSQKRVSCYGDLLELMMGNVGYSGEMEAMCDTYYGREIAEVV</sequence>
<dbReference type="Proteomes" id="UP001140949">
    <property type="component" value="Unassembled WGS sequence"/>
</dbReference>
<dbReference type="AlphaFoldDB" id="A0AAX6E6U2"/>
<evidence type="ECO:0000313" key="1">
    <source>
        <dbReference type="EMBL" id="KAJ6799776.1"/>
    </source>
</evidence>
<evidence type="ECO:0000313" key="2">
    <source>
        <dbReference type="Proteomes" id="UP001140949"/>
    </source>
</evidence>